<dbReference type="Proteomes" id="UP001234297">
    <property type="component" value="Chromosome 2"/>
</dbReference>
<dbReference type="EMBL" id="CM056810">
    <property type="protein sequence ID" value="KAJ8644069.1"/>
    <property type="molecule type" value="Genomic_DNA"/>
</dbReference>
<comment type="caution">
    <text evidence="1">The sequence shown here is derived from an EMBL/GenBank/DDBJ whole genome shotgun (WGS) entry which is preliminary data.</text>
</comment>
<name>A0ACC2MFD6_PERAE</name>
<organism evidence="1 2">
    <name type="scientific">Persea americana</name>
    <name type="common">Avocado</name>
    <dbReference type="NCBI Taxonomy" id="3435"/>
    <lineage>
        <taxon>Eukaryota</taxon>
        <taxon>Viridiplantae</taxon>
        <taxon>Streptophyta</taxon>
        <taxon>Embryophyta</taxon>
        <taxon>Tracheophyta</taxon>
        <taxon>Spermatophyta</taxon>
        <taxon>Magnoliopsida</taxon>
        <taxon>Magnoliidae</taxon>
        <taxon>Laurales</taxon>
        <taxon>Lauraceae</taxon>
        <taxon>Persea</taxon>
    </lineage>
</organism>
<reference evidence="1 2" key="1">
    <citation type="journal article" date="2022" name="Hortic Res">
        <title>A haplotype resolved chromosomal level avocado genome allows analysis of novel avocado genes.</title>
        <authorList>
            <person name="Nath O."/>
            <person name="Fletcher S.J."/>
            <person name="Hayward A."/>
            <person name="Shaw L.M."/>
            <person name="Masouleh A.K."/>
            <person name="Furtado A."/>
            <person name="Henry R.J."/>
            <person name="Mitter N."/>
        </authorList>
    </citation>
    <scope>NUCLEOTIDE SEQUENCE [LARGE SCALE GENOMIC DNA]</scope>
    <source>
        <strain evidence="2">cv. Hass</strain>
    </source>
</reference>
<accession>A0ACC2MFD6</accession>
<protein>
    <submittedName>
        <fullName evidence="1">Uncharacterized protein</fullName>
    </submittedName>
</protein>
<evidence type="ECO:0000313" key="2">
    <source>
        <dbReference type="Proteomes" id="UP001234297"/>
    </source>
</evidence>
<evidence type="ECO:0000313" key="1">
    <source>
        <dbReference type="EMBL" id="KAJ8644069.1"/>
    </source>
</evidence>
<keyword evidence="2" id="KW-1185">Reference proteome</keyword>
<proteinExistence type="predicted"/>
<sequence length="140" mass="16131">MDILGMGGTHPRVDVLLDWIGVAFLMCNNDLICLNVHFCLIRIHILWSCTRPQTLLQFTELSLPLPQTYLDFCNNRVLSHPKPVAILLETKAALLQIVIIASKLEVCIREDRRQTISKFERAKFEITEEDAQKNILMQEK</sequence>
<gene>
    <name evidence="1" type="ORF">MRB53_005817</name>
</gene>